<sequence length="547" mass="59269">MTVAKLVFAPVVLAITIASTGCSPSSPPPPGKPMETLVPAVEKNSDSKTQYPTQWLGGQTLTVAPGVHVLGEISPSAVHAIETDDGIILIDSGGDEQARGVRESLLSVGLRLDDVRYVLITHAHYDHVFGVNKIREMSGATVAAGKDDCEVLRNADLPALYSVFPKIPYSGDPIPVDVELRDGDTIELGGVTIEAIATPGHTPGSTCYLLNKDGQEILFCGDVISSIDFGPATYAAKLSPKYRGDADAFVATVDRLLQRPPPDLLLTGHPRQQKRLQSIRLDPATWKGLLEPARTELQAIADRHRRDGADFLDGSAKQIEPGLYYLGDLDGTAVYGLLREEQLFVVNASGGEGLFEFLRTQLESLGVTHTTPAAILLTSDLPEARSGLASVAKNTVVFAPRSVADSLRAEGYVVKTPADADAAMPLPVEVTELPIGLCYSYSTDGKTVLLTPAAPRNLSLVWKNRLNGRKTMGDLQPQMSDLLTELNAAADRVVDYRKTLETLSRFEPDVWLPSFPLTDQNANLYDDDWHDTLENNLRPVETLERRF</sequence>
<dbReference type="SUPFAM" id="SSF56281">
    <property type="entry name" value="Metallo-hydrolase/oxidoreductase"/>
    <property type="match status" value="1"/>
</dbReference>
<dbReference type="Pfam" id="PF00753">
    <property type="entry name" value="Lactamase_B"/>
    <property type="match status" value="1"/>
</dbReference>
<dbReference type="PROSITE" id="PS51257">
    <property type="entry name" value="PROKAR_LIPOPROTEIN"/>
    <property type="match status" value="1"/>
</dbReference>
<dbReference type="Proteomes" id="UP000318081">
    <property type="component" value="Chromosome"/>
</dbReference>
<proteinExistence type="predicted"/>
<protein>
    <submittedName>
        <fullName evidence="3">Metallo-beta-lactamase L1</fullName>
        <ecNumber evidence="3">3.5.2.6</ecNumber>
    </submittedName>
</protein>
<name>A0ABX5XIC1_9BACT</name>
<dbReference type="InterPro" id="IPR050855">
    <property type="entry name" value="NDM-1-like"/>
</dbReference>
<dbReference type="GO" id="GO:0008800">
    <property type="term" value="F:beta-lactamase activity"/>
    <property type="evidence" value="ECO:0007669"/>
    <property type="project" value="UniProtKB-EC"/>
</dbReference>
<accession>A0ABX5XIC1</accession>
<dbReference type="PANTHER" id="PTHR42951">
    <property type="entry name" value="METALLO-BETA-LACTAMASE DOMAIN-CONTAINING"/>
    <property type="match status" value="1"/>
</dbReference>
<dbReference type="EC" id="3.5.2.6" evidence="3"/>
<organism evidence="3 4">
    <name type="scientific">Stieleria magnilauensis</name>
    <dbReference type="NCBI Taxonomy" id="2527963"/>
    <lineage>
        <taxon>Bacteria</taxon>
        <taxon>Pseudomonadati</taxon>
        <taxon>Planctomycetota</taxon>
        <taxon>Planctomycetia</taxon>
        <taxon>Pirellulales</taxon>
        <taxon>Pirellulaceae</taxon>
        <taxon>Stieleria</taxon>
    </lineage>
</organism>
<keyword evidence="4" id="KW-1185">Reference proteome</keyword>
<evidence type="ECO:0000313" key="3">
    <source>
        <dbReference type="EMBL" id="QDV81733.1"/>
    </source>
</evidence>
<feature type="chain" id="PRO_5046797795" evidence="1">
    <location>
        <begin position="21"/>
        <end position="547"/>
    </location>
</feature>
<gene>
    <name evidence="3" type="ORF">TBK1r_06530</name>
</gene>
<keyword evidence="3" id="KW-0378">Hydrolase</keyword>
<keyword evidence="1" id="KW-0732">Signal</keyword>
<feature type="domain" description="Metallo-beta-lactamase" evidence="2">
    <location>
        <begin position="75"/>
        <end position="269"/>
    </location>
</feature>
<evidence type="ECO:0000256" key="1">
    <source>
        <dbReference type="SAM" id="SignalP"/>
    </source>
</evidence>
<dbReference type="PANTHER" id="PTHR42951:SF17">
    <property type="entry name" value="METALLO-BETA-LACTAMASE DOMAIN-CONTAINING PROTEIN"/>
    <property type="match status" value="1"/>
</dbReference>
<dbReference type="SMART" id="SM00849">
    <property type="entry name" value="Lactamase_B"/>
    <property type="match status" value="1"/>
</dbReference>
<dbReference type="Gene3D" id="3.60.15.10">
    <property type="entry name" value="Ribonuclease Z/Hydroxyacylglutathione hydrolase-like"/>
    <property type="match status" value="1"/>
</dbReference>
<evidence type="ECO:0000313" key="4">
    <source>
        <dbReference type="Proteomes" id="UP000318081"/>
    </source>
</evidence>
<evidence type="ECO:0000259" key="2">
    <source>
        <dbReference type="SMART" id="SM00849"/>
    </source>
</evidence>
<dbReference type="EMBL" id="CP036432">
    <property type="protein sequence ID" value="QDV81733.1"/>
    <property type="molecule type" value="Genomic_DNA"/>
</dbReference>
<feature type="signal peptide" evidence="1">
    <location>
        <begin position="1"/>
        <end position="20"/>
    </location>
</feature>
<reference evidence="3 4" key="1">
    <citation type="submission" date="2019-02" db="EMBL/GenBank/DDBJ databases">
        <title>Deep-cultivation of Planctomycetes and their phenomic and genomic characterization uncovers novel biology.</title>
        <authorList>
            <person name="Wiegand S."/>
            <person name="Jogler M."/>
            <person name="Boedeker C."/>
            <person name="Pinto D."/>
            <person name="Vollmers J."/>
            <person name="Rivas-Marin E."/>
            <person name="Kohn T."/>
            <person name="Peeters S.H."/>
            <person name="Heuer A."/>
            <person name="Rast P."/>
            <person name="Oberbeckmann S."/>
            <person name="Bunk B."/>
            <person name="Jeske O."/>
            <person name="Meyerdierks A."/>
            <person name="Storesund J.E."/>
            <person name="Kallscheuer N."/>
            <person name="Luecker S."/>
            <person name="Lage O.M."/>
            <person name="Pohl T."/>
            <person name="Merkel B.J."/>
            <person name="Hornburger P."/>
            <person name="Mueller R.-W."/>
            <person name="Bruemmer F."/>
            <person name="Labrenz M."/>
            <person name="Spormann A.M."/>
            <person name="Op den Camp H."/>
            <person name="Overmann J."/>
            <person name="Amann R."/>
            <person name="Jetten M.S.M."/>
            <person name="Mascher T."/>
            <person name="Medema M.H."/>
            <person name="Devos D.P."/>
            <person name="Kaster A.-K."/>
            <person name="Ovreas L."/>
            <person name="Rohde M."/>
            <person name="Galperin M.Y."/>
            <person name="Jogler C."/>
        </authorList>
    </citation>
    <scope>NUCLEOTIDE SEQUENCE [LARGE SCALE GENOMIC DNA]</scope>
    <source>
        <strain evidence="3 4">TBK1r</strain>
    </source>
</reference>
<dbReference type="InterPro" id="IPR001279">
    <property type="entry name" value="Metallo-B-lactamas"/>
</dbReference>
<dbReference type="RefSeq" id="WP_145207486.1">
    <property type="nucleotide sequence ID" value="NZ_CP036432.1"/>
</dbReference>
<dbReference type="InterPro" id="IPR036866">
    <property type="entry name" value="RibonucZ/Hydroxyglut_hydro"/>
</dbReference>